<accession>A0A090D2V0</accession>
<sequence>MNAALLKANCLEASLKNEDRAIFSCDDLNGIDLNHIPKHIALIPDGNRRWAHLQEFNPSKGHHAGADTVIEIVKAAKELGVKTLTFYVFSTENWNRPKEEVDALMWLLQTYLIDRRQTMLDSQIRLKTIGDLSKVTDEVYQTISETEKMTASCQSIDLVLAINYGGRDEIVRAFKKMAEDMNQGSFSSKDISESLISRYLDTTSWKDPDLLIRTSGEMRISNFLIWQLSYTEIYVEDVYWPDYTPYHLLQAIKSYQSRIRRLGK</sequence>
<name>A0A090D2V0_9BACT</name>
<feature type="binding site" evidence="2">
    <location>
        <position position="94"/>
    </location>
    <ligand>
        <name>substrate</name>
    </ligand>
</feature>
<dbReference type="FunFam" id="3.40.1180.10:FF:000001">
    <property type="entry name" value="(2E,6E)-farnesyl-diphosphate-specific ditrans,polycis-undecaprenyl-diphosphate synthase"/>
    <property type="match status" value="1"/>
</dbReference>
<dbReference type="PROSITE" id="PS01066">
    <property type="entry name" value="UPP_SYNTHASE"/>
    <property type="match status" value="1"/>
</dbReference>
<feature type="binding site" evidence="2">
    <location>
        <begin position="219"/>
        <end position="221"/>
    </location>
    <ligand>
        <name>substrate</name>
    </ligand>
</feature>
<comment type="similarity">
    <text evidence="2">Belongs to the UPP synthase family.</text>
</comment>
<gene>
    <name evidence="3" type="primary">uppS</name>
    <name evidence="3" type="ORF">CSEC_1855</name>
</gene>
<feature type="binding site" evidence="2">
    <location>
        <begin position="46"/>
        <end position="49"/>
    </location>
    <ligand>
        <name>substrate</name>
    </ligand>
</feature>
<keyword evidence="1 2" id="KW-0808">Transferase</keyword>
<keyword evidence="2" id="KW-0460">Magnesium</keyword>
<feature type="active site" description="Proton acceptor" evidence="2">
    <location>
        <position position="93"/>
    </location>
</feature>
<dbReference type="EC" id="2.5.1.-" evidence="2"/>
<dbReference type="RefSeq" id="WP_041018214.1">
    <property type="nucleotide sequence ID" value="NZ_CCEJ010000009.1"/>
</dbReference>
<dbReference type="AlphaFoldDB" id="A0A090D2V0"/>
<dbReference type="InterPro" id="IPR018520">
    <property type="entry name" value="UPP_synth-like_CS"/>
</dbReference>
<dbReference type="Proteomes" id="UP000031552">
    <property type="component" value="Unassembled WGS sequence"/>
</dbReference>
<evidence type="ECO:0000313" key="3">
    <source>
        <dbReference type="EMBL" id="CDR34663.1"/>
    </source>
</evidence>
<dbReference type="PANTHER" id="PTHR10291">
    <property type="entry name" value="DEHYDRODOLICHYL DIPHOSPHATE SYNTHASE FAMILY MEMBER"/>
    <property type="match status" value="1"/>
</dbReference>
<reference evidence="3" key="2">
    <citation type="submission" date="2014-09" db="EMBL/GenBank/DDBJ databases">
        <title>Criblamydia sequanensis harbors a mega-plasmid encoding arsenite resistance.</title>
        <authorList>
            <person name="Bertelli C."/>
            <person name="Goesmann A."/>
            <person name="Greub G."/>
        </authorList>
    </citation>
    <scope>NUCLEOTIDE SEQUENCE [LARGE SCALE GENOMIC DNA]</scope>
    <source>
        <strain evidence="3">CRIB-18</strain>
    </source>
</reference>
<comment type="function">
    <text evidence="2">Catalyzes the condensation of isopentenyl diphosphate (IPP) with allylic pyrophosphates generating different type of terpenoids.</text>
</comment>
<feature type="binding site" evidence="2">
    <location>
        <position position="232"/>
    </location>
    <ligand>
        <name>Mg(2+)</name>
        <dbReference type="ChEBI" id="CHEBI:18420"/>
    </ligand>
</feature>
<comment type="cofactor">
    <cofactor evidence="2">
        <name>Mg(2+)</name>
        <dbReference type="ChEBI" id="CHEBI:18420"/>
    </cofactor>
    <text evidence="2">Binds 2 magnesium ions per subunit.</text>
</comment>
<proteinExistence type="inferred from homology"/>
<dbReference type="STRING" id="1437425.CSEC_1855"/>
<feature type="binding site" evidence="2">
    <location>
        <position position="50"/>
    </location>
    <ligand>
        <name>substrate</name>
    </ligand>
</feature>
<dbReference type="PANTHER" id="PTHR10291:SF0">
    <property type="entry name" value="DEHYDRODOLICHYL DIPHOSPHATE SYNTHASE 2"/>
    <property type="match status" value="1"/>
</dbReference>
<dbReference type="Gene3D" id="3.40.1180.10">
    <property type="entry name" value="Decaprenyl diphosphate synthase-like"/>
    <property type="match status" value="1"/>
</dbReference>
<dbReference type="eggNOG" id="COG0020">
    <property type="taxonomic scope" value="Bacteria"/>
</dbReference>
<evidence type="ECO:0000256" key="2">
    <source>
        <dbReference type="HAMAP-Rule" id="MF_01139"/>
    </source>
</evidence>
<dbReference type="Pfam" id="PF01255">
    <property type="entry name" value="Prenyltransf"/>
    <property type="match status" value="1"/>
</dbReference>
<keyword evidence="2" id="KW-0479">Metal-binding</keyword>
<evidence type="ECO:0000256" key="1">
    <source>
        <dbReference type="ARBA" id="ARBA00022679"/>
    </source>
</evidence>
<feature type="active site" evidence="2">
    <location>
        <position position="45"/>
    </location>
</feature>
<feature type="binding site" evidence="2">
    <location>
        <position position="213"/>
    </location>
    <ligand>
        <name>substrate</name>
    </ligand>
</feature>
<keyword evidence="4" id="KW-1185">Reference proteome</keyword>
<feature type="binding site" evidence="2">
    <location>
        <position position="45"/>
    </location>
    <ligand>
        <name>Mg(2+)</name>
        <dbReference type="ChEBI" id="CHEBI:18420"/>
    </ligand>
</feature>
<feature type="binding site" evidence="2">
    <location>
        <position position="62"/>
    </location>
    <ligand>
        <name>substrate</name>
    </ligand>
</feature>
<feature type="binding site" evidence="2">
    <location>
        <position position="96"/>
    </location>
    <ligand>
        <name>substrate</name>
    </ligand>
</feature>
<dbReference type="InterPro" id="IPR001441">
    <property type="entry name" value="UPP_synth-like"/>
</dbReference>
<comment type="caution">
    <text evidence="2">Lacks conserved residue(s) required for the propagation of feature annotation.</text>
</comment>
<dbReference type="NCBIfam" id="TIGR00055">
    <property type="entry name" value="uppS"/>
    <property type="match status" value="1"/>
</dbReference>
<evidence type="ECO:0000313" key="4">
    <source>
        <dbReference type="Proteomes" id="UP000031552"/>
    </source>
</evidence>
<feature type="binding site" evidence="2">
    <location>
        <begin position="90"/>
        <end position="92"/>
    </location>
    <ligand>
        <name>substrate</name>
    </ligand>
</feature>
<dbReference type="EMBL" id="CCEJ010000009">
    <property type="protein sequence ID" value="CDR34663.1"/>
    <property type="molecule type" value="Genomic_DNA"/>
</dbReference>
<reference evidence="3" key="1">
    <citation type="submission" date="2013-12" db="EMBL/GenBank/DDBJ databases">
        <authorList>
            <person name="Linke B."/>
        </authorList>
    </citation>
    <scope>NUCLEOTIDE SEQUENCE [LARGE SCALE GENOMIC DNA]</scope>
    <source>
        <strain evidence="3">CRIB-18</strain>
    </source>
</reference>
<dbReference type="CDD" id="cd00475">
    <property type="entry name" value="Cis_IPPS"/>
    <property type="match status" value="1"/>
</dbReference>
<dbReference type="InterPro" id="IPR036424">
    <property type="entry name" value="UPP_synth-like_sf"/>
</dbReference>
<comment type="subunit">
    <text evidence="2">Homodimer.</text>
</comment>
<dbReference type="HAMAP" id="MF_01139">
    <property type="entry name" value="ISPT"/>
    <property type="match status" value="1"/>
</dbReference>
<dbReference type="GO" id="GO:0016094">
    <property type="term" value="P:polyprenol biosynthetic process"/>
    <property type="evidence" value="ECO:0007669"/>
    <property type="project" value="TreeGrafter"/>
</dbReference>
<comment type="caution">
    <text evidence="3">The sequence shown here is derived from an EMBL/GenBank/DDBJ whole genome shotgun (WGS) entry which is preliminary data.</text>
</comment>
<dbReference type="OrthoDB" id="4191603at2"/>
<protein>
    <recommendedName>
        <fullName evidence="2">Isoprenyl transferase</fullName>
        <ecNumber evidence="2">2.5.1.-</ecNumber>
    </recommendedName>
</protein>
<organism evidence="3 4">
    <name type="scientific">Candidatus Criblamydia sequanensis CRIB-18</name>
    <dbReference type="NCBI Taxonomy" id="1437425"/>
    <lineage>
        <taxon>Bacteria</taxon>
        <taxon>Pseudomonadati</taxon>
        <taxon>Chlamydiota</taxon>
        <taxon>Chlamydiia</taxon>
        <taxon>Parachlamydiales</taxon>
        <taxon>Candidatus Criblamydiaceae</taxon>
        <taxon>Candidatus Criblamydia</taxon>
    </lineage>
</organism>
<dbReference type="GO" id="GO:0045547">
    <property type="term" value="F:ditrans,polycis-polyprenyl diphosphate synthase [(2E,6E)-farnesyl diphosphate specific] activity"/>
    <property type="evidence" value="ECO:0007669"/>
    <property type="project" value="TreeGrafter"/>
</dbReference>
<dbReference type="GO" id="GO:0000287">
    <property type="term" value="F:magnesium ion binding"/>
    <property type="evidence" value="ECO:0007669"/>
    <property type="project" value="UniProtKB-UniRule"/>
</dbReference>
<dbReference type="SUPFAM" id="SSF64005">
    <property type="entry name" value="Undecaprenyl diphosphate synthase"/>
    <property type="match status" value="1"/>
</dbReference>